<comment type="caution">
    <text evidence="3">Lacks conserved residue(s) required for the propagation of feature annotation.</text>
</comment>
<dbReference type="GO" id="GO:0006400">
    <property type="term" value="P:tRNA modification"/>
    <property type="evidence" value="ECO:0007669"/>
    <property type="project" value="UniProtKB-UniRule"/>
</dbReference>
<keyword evidence="5" id="KW-1185">Reference proteome</keyword>
<dbReference type="STRING" id="328396.RU93_GL000920"/>
<comment type="catalytic activity">
    <reaction evidence="3">
        <text>cytidine(34) in elongator tRNA(Met) + acetate + ATP = N(4)-acetylcytidine(34) in elongator tRNA(Met) + AMP + diphosphate</text>
        <dbReference type="Rhea" id="RHEA:58144"/>
        <dbReference type="Rhea" id="RHEA-COMP:10693"/>
        <dbReference type="Rhea" id="RHEA-COMP:10694"/>
        <dbReference type="ChEBI" id="CHEBI:30089"/>
        <dbReference type="ChEBI" id="CHEBI:30616"/>
        <dbReference type="ChEBI" id="CHEBI:33019"/>
        <dbReference type="ChEBI" id="CHEBI:74900"/>
        <dbReference type="ChEBI" id="CHEBI:82748"/>
        <dbReference type="ChEBI" id="CHEBI:456215"/>
    </reaction>
</comment>
<feature type="binding site" evidence="3">
    <location>
        <position position="194"/>
    </location>
    <ligand>
        <name>ATP</name>
        <dbReference type="ChEBI" id="CHEBI:30616"/>
    </ligand>
</feature>
<dbReference type="NCBIfam" id="NF010191">
    <property type="entry name" value="PRK13670.1"/>
    <property type="match status" value="1"/>
</dbReference>
<dbReference type="PANTHER" id="PTHR37825">
    <property type="entry name" value="TRNA(MET) CYTIDINE ACETATE LIGASE"/>
    <property type="match status" value="1"/>
</dbReference>
<keyword evidence="3" id="KW-0694">RNA-binding</keyword>
<dbReference type="GO" id="GO:0005737">
    <property type="term" value="C:cytoplasm"/>
    <property type="evidence" value="ECO:0007669"/>
    <property type="project" value="UniProtKB-SubCell"/>
</dbReference>
<comment type="function">
    <text evidence="3">Catalyzes the formation of N(4)-acetylcytidine (ac(4)C) at the wobble position of elongator tRNA(Met), using acetate and ATP as substrates. First activates an acetate ion to form acetyladenylate (Ac-AMP) and then transfers the acetyl group to tRNA to form ac(4)C34.</text>
</comment>
<gene>
    <name evidence="3" type="primary">tmcAL</name>
    <name evidence="4" type="ORF">RU93_GL000920</name>
</gene>
<name>A0A1L8QP00_9ENTE</name>
<feature type="binding site" evidence="3">
    <location>
        <position position="109"/>
    </location>
    <ligand>
        <name>ATP</name>
        <dbReference type="ChEBI" id="CHEBI:30616"/>
    </ligand>
</feature>
<dbReference type="EC" id="6.3.4.-" evidence="3"/>
<dbReference type="PANTHER" id="PTHR37825:SF1">
    <property type="entry name" value="TRNA(MET) CYTIDINE ACETATE LIGASE"/>
    <property type="match status" value="1"/>
</dbReference>
<dbReference type="Proteomes" id="UP000182149">
    <property type="component" value="Unassembled WGS sequence"/>
</dbReference>
<sequence length="395" mass="44859">MKDEGGLKMEACGVIVEYNPFHNGHLYHLQQARAQSKAEVVVAVMSGNFLQRGEPAVIDKWKRAEAALANGADLVVELPFEWAVQSADYFAKGAVAILQSLKCTSLCFGTDSAVSIDYQALGRRLVDEKVVIDQLFQEMTQPNLSYPEKMAQLTRHLFPTLPQSENSPNHILGLSYSQENTKYPAPMTLIPITRKSAPYHSTNLSGSIASATAIRQALKEERAIEKVVPSETAAQLLDYQVSWDDFWPYLQYQLAVQSPESLQQIYQMNEGIEYRLKEAAKNATHFDEFLQFVKTRRYTQVRIQRLCCYVLLNMKEQDIHDAWNHPSIRVLGFTAVGKEYLKKVKKQSELPIIAKIGKQEAQHYSLTIRSDQVYKMAKTAILEQNFGRIPFSYQK</sequence>
<dbReference type="HAMAP" id="MF_01539">
    <property type="entry name" value="TmcAL"/>
    <property type="match status" value="1"/>
</dbReference>
<reference evidence="4 5" key="1">
    <citation type="submission" date="2014-12" db="EMBL/GenBank/DDBJ databases">
        <title>Draft genome sequences of 29 type strains of Enterococci.</title>
        <authorList>
            <person name="Zhong Z."/>
            <person name="Sun Z."/>
            <person name="Liu W."/>
            <person name="Zhang W."/>
            <person name="Zhang H."/>
        </authorList>
    </citation>
    <scope>NUCLEOTIDE SEQUENCE [LARGE SCALE GENOMIC DNA]</scope>
    <source>
        <strain evidence="4 5">DSM 17690</strain>
    </source>
</reference>
<proteinExistence type="inferred from homology"/>
<organism evidence="4 5">
    <name type="scientific">Enterococcus aquimarinus</name>
    <dbReference type="NCBI Taxonomy" id="328396"/>
    <lineage>
        <taxon>Bacteria</taxon>
        <taxon>Bacillati</taxon>
        <taxon>Bacillota</taxon>
        <taxon>Bacilli</taxon>
        <taxon>Lactobacillales</taxon>
        <taxon>Enterococcaceae</taxon>
        <taxon>Enterococcus</taxon>
    </lineage>
</organism>
<evidence type="ECO:0000256" key="1">
    <source>
        <dbReference type="ARBA" id="ARBA00022598"/>
    </source>
</evidence>
<keyword evidence="3" id="KW-0547">Nucleotide-binding</keyword>
<feature type="binding site" evidence="3">
    <location>
        <begin position="15"/>
        <end position="28"/>
    </location>
    <ligand>
        <name>ATP</name>
        <dbReference type="ChEBI" id="CHEBI:30616"/>
    </ligand>
</feature>
<dbReference type="InterPro" id="IPR014729">
    <property type="entry name" value="Rossmann-like_a/b/a_fold"/>
</dbReference>
<comment type="similarity">
    <text evidence="3">Belongs to the TmcAL family.</text>
</comment>
<dbReference type="GO" id="GO:0000049">
    <property type="term" value="F:tRNA binding"/>
    <property type="evidence" value="ECO:0007669"/>
    <property type="project" value="UniProtKB-KW"/>
</dbReference>
<feature type="binding site" evidence="3">
    <location>
        <position position="169"/>
    </location>
    <ligand>
        <name>ATP</name>
        <dbReference type="ChEBI" id="CHEBI:30616"/>
    </ligand>
</feature>
<comment type="caution">
    <text evidence="4">The sequence shown here is derived from an EMBL/GenBank/DDBJ whole genome shotgun (WGS) entry which is preliminary data.</text>
</comment>
<dbReference type="EMBL" id="JXKD01000019">
    <property type="protein sequence ID" value="OJG09209.1"/>
    <property type="molecule type" value="Genomic_DNA"/>
</dbReference>
<evidence type="ECO:0000256" key="3">
    <source>
        <dbReference type="HAMAP-Rule" id="MF_01539"/>
    </source>
</evidence>
<keyword evidence="1 3" id="KW-0436">Ligase</keyword>
<dbReference type="InterPro" id="IPR008513">
    <property type="entry name" value="tRNA(Met)_cyd_acetate_ligase"/>
</dbReference>
<comment type="subcellular location">
    <subcellularLocation>
        <location evidence="3">Cytoplasm</location>
    </subcellularLocation>
</comment>
<keyword evidence="2 3" id="KW-0819">tRNA processing</keyword>
<dbReference type="GO" id="GO:0016879">
    <property type="term" value="F:ligase activity, forming carbon-nitrogen bonds"/>
    <property type="evidence" value="ECO:0007669"/>
    <property type="project" value="UniProtKB-UniRule"/>
</dbReference>
<accession>A0A1L8QP00</accession>
<dbReference type="AlphaFoldDB" id="A0A1L8QP00"/>
<keyword evidence="3" id="KW-0820">tRNA-binding</keyword>
<dbReference type="SUPFAM" id="SSF52374">
    <property type="entry name" value="Nucleotidylyl transferase"/>
    <property type="match status" value="1"/>
</dbReference>
<dbReference type="Gene3D" id="3.40.50.620">
    <property type="entry name" value="HUPs"/>
    <property type="match status" value="1"/>
</dbReference>
<dbReference type="Pfam" id="PF05636">
    <property type="entry name" value="HIGH_NTase1"/>
    <property type="match status" value="1"/>
</dbReference>
<keyword evidence="3" id="KW-0067">ATP-binding</keyword>
<dbReference type="GO" id="GO:0005524">
    <property type="term" value="F:ATP binding"/>
    <property type="evidence" value="ECO:0007669"/>
    <property type="project" value="UniProtKB-KW"/>
</dbReference>
<evidence type="ECO:0000256" key="2">
    <source>
        <dbReference type="ARBA" id="ARBA00022694"/>
    </source>
</evidence>
<evidence type="ECO:0000313" key="4">
    <source>
        <dbReference type="EMBL" id="OJG09209.1"/>
    </source>
</evidence>
<keyword evidence="3" id="KW-0963">Cytoplasm</keyword>
<protein>
    <recommendedName>
        <fullName evidence="3">tRNA(Met) cytidine acetate ligase</fullName>
        <ecNumber evidence="3">6.3.4.-</ecNumber>
    </recommendedName>
</protein>
<evidence type="ECO:0000313" key="5">
    <source>
        <dbReference type="Proteomes" id="UP000182149"/>
    </source>
</evidence>